<gene>
    <name evidence="7" type="ORF">DNG_01390</name>
</gene>
<keyword evidence="4 6" id="KW-0472">Membrane</keyword>
<comment type="subcellular location">
    <subcellularLocation>
        <location evidence="1">Membrane</location>
        <topology evidence="1">Multi-pass membrane protein</topology>
    </subcellularLocation>
</comment>
<dbReference type="Proteomes" id="UP001187682">
    <property type="component" value="Unassembled WGS sequence"/>
</dbReference>
<feature type="transmembrane region" description="Helical" evidence="6">
    <location>
        <begin position="184"/>
        <end position="204"/>
    </location>
</feature>
<feature type="region of interest" description="Disordered" evidence="5">
    <location>
        <begin position="488"/>
        <end position="550"/>
    </location>
</feature>
<keyword evidence="2 6" id="KW-0812">Transmembrane</keyword>
<evidence type="ECO:0008006" key="9">
    <source>
        <dbReference type="Google" id="ProtNLM"/>
    </source>
</evidence>
<evidence type="ECO:0000256" key="2">
    <source>
        <dbReference type="ARBA" id="ARBA00022692"/>
    </source>
</evidence>
<organism evidence="7 8">
    <name type="scientific">Cephalotrichum gorgonifer</name>
    <dbReference type="NCBI Taxonomy" id="2041049"/>
    <lineage>
        <taxon>Eukaryota</taxon>
        <taxon>Fungi</taxon>
        <taxon>Dikarya</taxon>
        <taxon>Ascomycota</taxon>
        <taxon>Pezizomycotina</taxon>
        <taxon>Sordariomycetes</taxon>
        <taxon>Hypocreomycetidae</taxon>
        <taxon>Microascales</taxon>
        <taxon>Microascaceae</taxon>
        <taxon>Cephalotrichum</taxon>
    </lineage>
</organism>
<name>A0AAE8SS94_9PEZI</name>
<dbReference type="InterPro" id="IPR037185">
    <property type="entry name" value="EmrE-like"/>
</dbReference>
<feature type="region of interest" description="Disordered" evidence="5">
    <location>
        <begin position="422"/>
        <end position="460"/>
    </location>
</feature>
<feature type="transmembrane region" description="Helical" evidence="6">
    <location>
        <begin position="277"/>
        <end position="294"/>
    </location>
</feature>
<evidence type="ECO:0000313" key="8">
    <source>
        <dbReference type="Proteomes" id="UP001187682"/>
    </source>
</evidence>
<keyword evidence="8" id="KW-1185">Reference proteome</keyword>
<feature type="region of interest" description="Disordered" evidence="5">
    <location>
        <begin position="615"/>
        <end position="639"/>
    </location>
</feature>
<evidence type="ECO:0000256" key="3">
    <source>
        <dbReference type="ARBA" id="ARBA00022989"/>
    </source>
</evidence>
<feature type="transmembrane region" description="Helical" evidence="6">
    <location>
        <begin position="314"/>
        <end position="332"/>
    </location>
</feature>
<keyword evidence="3 6" id="KW-1133">Transmembrane helix</keyword>
<proteinExistence type="predicted"/>
<accession>A0AAE8SS94</accession>
<feature type="transmembrane region" description="Helical" evidence="6">
    <location>
        <begin position="376"/>
        <end position="394"/>
    </location>
</feature>
<feature type="transmembrane region" description="Helical" evidence="6">
    <location>
        <begin position="251"/>
        <end position="270"/>
    </location>
</feature>
<dbReference type="GO" id="GO:0015095">
    <property type="term" value="F:magnesium ion transmembrane transporter activity"/>
    <property type="evidence" value="ECO:0007669"/>
    <property type="project" value="InterPro"/>
</dbReference>
<feature type="compositionally biased region" description="Low complexity" evidence="5">
    <location>
        <begin position="128"/>
        <end position="140"/>
    </location>
</feature>
<dbReference type="SUPFAM" id="SSF103481">
    <property type="entry name" value="Multidrug resistance efflux transporter EmrE"/>
    <property type="match status" value="1"/>
</dbReference>
<dbReference type="PANTHER" id="PTHR12570">
    <property type="match status" value="1"/>
</dbReference>
<reference evidence="7" key="1">
    <citation type="submission" date="2018-03" db="EMBL/GenBank/DDBJ databases">
        <authorList>
            <person name="Guldener U."/>
        </authorList>
    </citation>
    <scope>NUCLEOTIDE SEQUENCE</scope>
</reference>
<comment type="caution">
    <text evidence="7">The sequence shown here is derived from an EMBL/GenBank/DDBJ whole genome shotgun (WGS) entry which is preliminary data.</text>
</comment>
<feature type="transmembrane region" description="Helical" evidence="6">
    <location>
        <begin position="344"/>
        <end position="364"/>
    </location>
</feature>
<evidence type="ECO:0000256" key="4">
    <source>
        <dbReference type="ARBA" id="ARBA00023136"/>
    </source>
</evidence>
<dbReference type="PANTHER" id="PTHR12570:SF65">
    <property type="entry name" value="MAGNESIUM TRANSPORTER NIPA9-RELATED"/>
    <property type="match status" value="1"/>
</dbReference>
<dbReference type="Pfam" id="PF05653">
    <property type="entry name" value="Mg_trans_NIPA"/>
    <property type="match status" value="1"/>
</dbReference>
<dbReference type="EMBL" id="ONZQ02000002">
    <property type="protein sequence ID" value="SPN98343.1"/>
    <property type="molecule type" value="Genomic_DNA"/>
</dbReference>
<sequence length="671" mass="72539">MRDLTASQLASAIAVAYSNTTDPQPEPQPDHPDDELRNWSSLIGIITAIVGNVLIALALNVQRYAHIRLHRERARIKERAKLAGRRTPSSQYSVTPYGAVNNNGSAADARPRTSYFDGHDELWGHGGRATSRSLGSASAGRGDEEGHSQGSSYLRSPYWWLGQVLITLGEMGNFLAYGFAPASIVSPLGVVALISNCVIAPILFNEKFRQRDFMGVVIAVGGVVTVVLSANQQETKLEPHDVWEAISTLEFEVYLAVTIFLIVTLMWISSTYAHRTILVDLGLVGLFGGYTALATKGVSSMISATLWRAFTTPVTYALILILLATAIMQIRYVNKALQRSDSTVVIPIQFVMFTLCVIIGSAVLYRDFERTTPLQAVKFIGGCLLTFFGVFLITSGRASREEEDEEESYLDVDDSEETIGLLRQDQTPGSHPLDTPDGSDLSRTSSISSRSPGTNYSHGFINPLKFQLDSGLPSQRTPQHEAARVALSKDMPHPGPSPWVSSDEDEAGGAGALSSTSVQIGPLDLPPGLPYTEPSTPQKGGADPLQLTTTTSRPTTAKIHGRRLTLTGPLISPSPLSSTVSAVVKDTLRRQGDGPMLQGTSLSRIRSSIRASLFISDEDDDDENERGQPSGLREPLLGDLTDVDEGCVRLALRRSPAMSAGQRNADSPVRH</sequence>
<dbReference type="InterPro" id="IPR008521">
    <property type="entry name" value="Mg_trans_NIPA"/>
</dbReference>
<evidence type="ECO:0000256" key="5">
    <source>
        <dbReference type="SAM" id="MobiDB-lite"/>
    </source>
</evidence>
<dbReference type="AlphaFoldDB" id="A0AAE8SS94"/>
<protein>
    <recommendedName>
        <fullName evidence="9">DUF803 domain-containing protein</fullName>
    </recommendedName>
</protein>
<evidence type="ECO:0000256" key="6">
    <source>
        <dbReference type="SAM" id="Phobius"/>
    </source>
</evidence>
<dbReference type="GO" id="GO:0016020">
    <property type="term" value="C:membrane"/>
    <property type="evidence" value="ECO:0007669"/>
    <property type="project" value="UniProtKB-SubCell"/>
</dbReference>
<feature type="region of interest" description="Disordered" evidence="5">
    <location>
        <begin position="128"/>
        <end position="151"/>
    </location>
</feature>
<evidence type="ECO:0000313" key="7">
    <source>
        <dbReference type="EMBL" id="SPN98343.1"/>
    </source>
</evidence>
<feature type="transmembrane region" description="Helical" evidence="6">
    <location>
        <begin position="213"/>
        <end position="231"/>
    </location>
</feature>
<feature type="compositionally biased region" description="Low complexity" evidence="5">
    <location>
        <begin position="439"/>
        <end position="451"/>
    </location>
</feature>
<evidence type="ECO:0000256" key="1">
    <source>
        <dbReference type="ARBA" id="ARBA00004141"/>
    </source>
</evidence>
<feature type="transmembrane region" description="Helical" evidence="6">
    <location>
        <begin position="42"/>
        <end position="61"/>
    </location>
</feature>